<keyword evidence="2" id="KW-1185">Reference proteome</keyword>
<accession>A0AAN9K945</accession>
<sequence>MKKMGFQQQCYADDGMWMETQSQQQQGYAFHEEWSSDNNNYHRQYPAMHMVNKHGGNYGMFHEGMHAHHGGHGKKFPFGGTDNNSHHHHHQLLNGGGVKFSSGGHHEYVSEEAEFEQGYSEEHVGGGMAKVDEMRYEHHNWGGGETRYANPYGMNKFGNTNWRPHGGHHKVQWTAKGV</sequence>
<dbReference type="AlphaFoldDB" id="A0AAN9K945"/>
<organism evidence="1 2">
    <name type="scientific">Clitoria ternatea</name>
    <name type="common">Butterfly pea</name>
    <dbReference type="NCBI Taxonomy" id="43366"/>
    <lineage>
        <taxon>Eukaryota</taxon>
        <taxon>Viridiplantae</taxon>
        <taxon>Streptophyta</taxon>
        <taxon>Embryophyta</taxon>
        <taxon>Tracheophyta</taxon>
        <taxon>Spermatophyta</taxon>
        <taxon>Magnoliopsida</taxon>
        <taxon>eudicotyledons</taxon>
        <taxon>Gunneridae</taxon>
        <taxon>Pentapetalae</taxon>
        <taxon>rosids</taxon>
        <taxon>fabids</taxon>
        <taxon>Fabales</taxon>
        <taxon>Fabaceae</taxon>
        <taxon>Papilionoideae</taxon>
        <taxon>50 kb inversion clade</taxon>
        <taxon>NPAAA clade</taxon>
        <taxon>indigoferoid/millettioid clade</taxon>
        <taxon>Phaseoleae</taxon>
        <taxon>Clitoria</taxon>
    </lineage>
</organism>
<evidence type="ECO:0000313" key="2">
    <source>
        <dbReference type="Proteomes" id="UP001359559"/>
    </source>
</evidence>
<reference evidence="1 2" key="1">
    <citation type="submission" date="2024-01" db="EMBL/GenBank/DDBJ databases">
        <title>The genomes of 5 underutilized Papilionoideae crops provide insights into root nodulation and disease resistance.</title>
        <authorList>
            <person name="Yuan L."/>
        </authorList>
    </citation>
    <scope>NUCLEOTIDE SEQUENCE [LARGE SCALE GENOMIC DNA]</scope>
    <source>
        <strain evidence="1">LY-2023</strain>
        <tissue evidence="1">Leaf</tissue>
    </source>
</reference>
<dbReference type="EMBL" id="JAYKXN010000002">
    <property type="protein sequence ID" value="KAK7312043.1"/>
    <property type="molecule type" value="Genomic_DNA"/>
</dbReference>
<comment type="caution">
    <text evidence="1">The sequence shown here is derived from an EMBL/GenBank/DDBJ whole genome shotgun (WGS) entry which is preliminary data.</text>
</comment>
<gene>
    <name evidence="1" type="ORF">RJT34_10596</name>
</gene>
<evidence type="ECO:0000313" key="1">
    <source>
        <dbReference type="EMBL" id="KAK7312043.1"/>
    </source>
</evidence>
<proteinExistence type="predicted"/>
<protein>
    <submittedName>
        <fullName evidence="1">Uncharacterized protein</fullName>
    </submittedName>
</protein>
<dbReference type="Proteomes" id="UP001359559">
    <property type="component" value="Unassembled WGS sequence"/>
</dbReference>
<name>A0AAN9K945_CLITE</name>